<evidence type="ECO:0000313" key="2">
    <source>
        <dbReference type="EMBL" id="KAJ4769387.1"/>
    </source>
</evidence>
<dbReference type="Proteomes" id="UP001140206">
    <property type="component" value="Chromosome 3"/>
</dbReference>
<feature type="compositionally biased region" description="Polar residues" evidence="1">
    <location>
        <begin position="78"/>
        <end position="96"/>
    </location>
</feature>
<dbReference type="AlphaFoldDB" id="A0AAV8DLG6"/>
<dbReference type="InterPro" id="IPR011042">
    <property type="entry name" value="6-blade_b-propeller_TolB-like"/>
</dbReference>
<dbReference type="PANTHER" id="PTHR46388">
    <property type="entry name" value="NHL REPEAT-CONTAINING PROTEIN 2"/>
    <property type="match status" value="1"/>
</dbReference>
<feature type="compositionally biased region" description="Basic and acidic residues" evidence="1">
    <location>
        <begin position="62"/>
        <end position="77"/>
    </location>
</feature>
<evidence type="ECO:0000313" key="3">
    <source>
        <dbReference type="Proteomes" id="UP001140206"/>
    </source>
</evidence>
<dbReference type="Gene3D" id="2.120.10.30">
    <property type="entry name" value="TolB, C-terminal domain"/>
    <property type="match status" value="1"/>
</dbReference>
<proteinExistence type="predicted"/>
<dbReference type="PANTHER" id="PTHR46388:SF3">
    <property type="entry name" value="DUF1618 DOMAIN-CONTAINING PROTEIN"/>
    <property type="match status" value="1"/>
</dbReference>
<sequence>MWRSLLRRGFFRETRIPREASSLLCSNSRGDDALLTGVTPRAFVFRKLETEAFFSSTPASFDRTEREEEASHFDLDATRSNVTQDPTRKQGSSGDSSFRKHSFRHFLLCCPEYVSVDENGSRIFISDSCHNRILITDVDGKILDCIGGSSSGFEDGEFEYSKLSCPTASYYFDATDCLYFVDSENHALRRADLEKRLVETIHPPYVKRSSGIWNWMLGKLGFAKEVPLSFQELDSSAFESPKHVMEIEDGNLLVIDRSFEIAWVVGADDGSIRESIRGSPNIINLCDNAFKERMSLLKDTCANLTIRKGKYALSQISSIASVDKHAIFADTDGQRVIKYNLESKSMSCLRFSNFGVLGLPNWLICPLERVSTSSSIEKTREHVHHVKVLPGRCDIRVFVDVPSGTELLSPLDENSIWRQVRGSGSEISLLSQGQGQITNPEKVGVAQQWFDELDNLAFTEVQDENAINKTEVIAENTIDKRKAHFDCAVRTSPGTCEVVVTAVLYLSIDNACENHEEQKLNGSRLILDVCSTSQPEEIESFFDNCEDLRDLVFTCPVHVRIKLACDDHPAADTNKEIVSTDSSISINVSL</sequence>
<protein>
    <submittedName>
        <fullName evidence="2">NHL repeat-containing protein 2</fullName>
    </submittedName>
</protein>
<keyword evidence="3" id="KW-1185">Reference proteome</keyword>
<reference evidence="2" key="1">
    <citation type="submission" date="2022-08" db="EMBL/GenBank/DDBJ databases">
        <authorList>
            <person name="Marques A."/>
        </authorList>
    </citation>
    <scope>NUCLEOTIDE SEQUENCE</scope>
    <source>
        <strain evidence="2">RhyPub2mFocal</strain>
        <tissue evidence="2">Leaves</tissue>
    </source>
</reference>
<organism evidence="2 3">
    <name type="scientific">Rhynchospora pubera</name>
    <dbReference type="NCBI Taxonomy" id="906938"/>
    <lineage>
        <taxon>Eukaryota</taxon>
        <taxon>Viridiplantae</taxon>
        <taxon>Streptophyta</taxon>
        <taxon>Embryophyta</taxon>
        <taxon>Tracheophyta</taxon>
        <taxon>Spermatophyta</taxon>
        <taxon>Magnoliopsida</taxon>
        <taxon>Liliopsida</taxon>
        <taxon>Poales</taxon>
        <taxon>Cyperaceae</taxon>
        <taxon>Cyperoideae</taxon>
        <taxon>Rhynchosporeae</taxon>
        <taxon>Rhynchospora</taxon>
    </lineage>
</organism>
<feature type="region of interest" description="Disordered" evidence="1">
    <location>
        <begin position="59"/>
        <end position="98"/>
    </location>
</feature>
<dbReference type="SUPFAM" id="SSF101898">
    <property type="entry name" value="NHL repeat"/>
    <property type="match status" value="1"/>
</dbReference>
<dbReference type="EMBL" id="JAMFTS010000003">
    <property type="protein sequence ID" value="KAJ4769387.1"/>
    <property type="molecule type" value="Genomic_DNA"/>
</dbReference>
<comment type="caution">
    <text evidence="2">The sequence shown here is derived from an EMBL/GenBank/DDBJ whole genome shotgun (WGS) entry which is preliminary data.</text>
</comment>
<evidence type="ECO:0000256" key="1">
    <source>
        <dbReference type="SAM" id="MobiDB-lite"/>
    </source>
</evidence>
<accession>A0AAV8DLG6</accession>
<gene>
    <name evidence="2" type="ORF">LUZ62_053644</name>
</gene>
<name>A0AAV8DLG6_9POAL</name>